<evidence type="ECO:0000313" key="8">
    <source>
        <dbReference type="EMBL" id="MFC0272511.1"/>
    </source>
</evidence>
<keyword evidence="6" id="KW-0460">Magnesium</keyword>
<evidence type="ECO:0000256" key="3">
    <source>
        <dbReference type="ARBA" id="ARBA00012953"/>
    </source>
</evidence>
<comment type="cofactor">
    <cofactor evidence="1">
        <name>Mg(2+)</name>
        <dbReference type="ChEBI" id="CHEBI:18420"/>
    </cofactor>
</comment>
<evidence type="ECO:0000313" key="9">
    <source>
        <dbReference type="Proteomes" id="UP001589854"/>
    </source>
</evidence>
<dbReference type="PANTHER" id="PTHR37311:SF1">
    <property type="entry name" value="2-PHOSPHOSULFOLACTATE PHOSPHATASE-RELATED"/>
    <property type="match status" value="1"/>
</dbReference>
<evidence type="ECO:0000256" key="2">
    <source>
        <dbReference type="ARBA" id="ARBA00009997"/>
    </source>
</evidence>
<gene>
    <name evidence="8" type="ORF">ACFFIX_13805</name>
</gene>
<name>A0ABV6GGI5_9BACI</name>
<dbReference type="EMBL" id="JBHLVO010000011">
    <property type="protein sequence ID" value="MFC0272511.1"/>
    <property type="molecule type" value="Genomic_DNA"/>
</dbReference>
<keyword evidence="5" id="KW-0378">Hydrolase</keyword>
<reference evidence="8 9" key="1">
    <citation type="submission" date="2024-09" db="EMBL/GenBank/DDBJ databases">
        <authorList>
            <person name="Sun Q."/>
            <person name="Mori K."/>
        </authorList>
    </citation>
    <scope>NUCLEOTIDE SEQUENCE [LARGE SCALE GENOMIC DNA]</scope>
    <source>
        <strain evidence="8 9">CCM 7228</strain>
    </source>
</reference>
<keyword evidence="9" id="KW-1185">Reference proteome</keyword>
<dbReference type="Gene3D" id="3.90.1560.10">
    <property type="entry name" value="ComB-like"/>
    <property type="match status" value="1"/>
</dbReference>
<proteinExistence type="inferred from homology"/>
<dbReference type="InterPro" id="IPR036702">
    <property type="entry name" value="ComB-like_sf"/>
</dbReference>
<evidence type="ECO:0000256" key="1">
    <source>
        <dbReference type="ARBA" id="ARBA00001946"/>
    </source>
</evidence>
<dbReference type="EC" id="3.1.3.71" evidence="3"/>
<comment type="caution">
    <text evidence="8">The sequence shown here is derived from an EMBL/GenBank/DDBJ whole genome shotgun (WGS) entry which is preliminary data.</text>
</comment>
<comment type="similarity">
    <text evidence="2">Belongs to the ComB family.</text>
</comment>
<evidence type="ECO:0000256" key="5">
    <source>
        <dbReference type="ARBA" id="ARBA00022801"/>
    </source>
</evidence>
<dbReference type="InterPro" id="IPR005238">
    <property type="entry name" value="ComB-like"/>
</dbReference>
<dbReference type="PANTHER" id="PTHR37311">
    <property type="entry name" value="2-PHOSPHOSULFOLACTATE PHOSPHATASE-RELATED"/>
    <property type="match status" value="1"/>
</dbReference>
<dbReference type="Pfam" id="PF04029">
    <property type="entry name" value="2-ph_phosp"/>
    <property type="match status" value="1"/>
</dbReference>
<dbReference type="Proteomes" id="UP001589854">
    <property type="component" value="Unassembled WGS sequence"/>
</dbReference>
<dbReference type="SUPFAM" id="SSF142823">
    <property type="entry name" value="ComB-like"/>
    <property type="match status" value="1"/>
</dbReference>
<accession>A0ABV6GGI5</accession>
<protein>
    <recommendedName>
        <fullName evidence="4">Probable 2-phosphosulfolactate phosphatase</fullName>
        <ecNumber evidence="3">3.1.3.71</ecNumber>
    </recommendedName>
</protein>
<comment type="catalytic activity">
    <reaction evidence="7">
        <text>(2R)-O-phospho-3-sulfolactate + H2O = (2R)-3-sulfolactate + phosphate</text>
        <dbReference type="Rhea" id="RHEA:23416"/>
        <dbReference type="ChEBI" id="CHEBI:15377"/>
        <dbReference type="ChEBI" id="CHEBI:15597"/>
        <dbReference type="ChEBI" id="CHEBI:43474"/>
        <dbReference type="ChEBI" id="CHEBI:58738"/>
        <dbReference type="EC" id="3.1.3.71"/>
    </reaction>
</comment>
<dbReference type="RefSeq" id="WP_378934909.1">
    <property type="nucleotide sequence ID" value="NZ_JBHLVO010000011.1"/>
</dbReference>
<evidence type="ECO:0000256" key="6">
    <source>
        <dbReference type="ARBA" id="ARBA00022842"/>
    </source>
</evidence>
<organism evidence="8 9">
    <name type="scientific">Metabacillus herbersteinensis</name>
    <dbReference type="NCBI Taxonomy" id="283816"/>
    <lineage>
        <taxon>Bacteria</taxon>
        <taxon>Bacillati</taxon>
        <taxon>Bacillota</taxon>
        <taxon>Bacilli</taxon>
        <taxon>Bacillales</taxon>
        <taxon>Bacillaceae</taxon>
        <taxon>Metabacillus</taxon>
    </lineage>
</organism>
<sequence length="248" mass="27274">MRKVHVITQKEVVCEQKLEGCAAVVIDVFLATSTIAFLLKHNYEPIYAVKDSESALALATQQKGPYVLLGETQGESIEGFQYPDPCLIELSELQTSAIICSTNGTRAIEKAAKAKVLYISSIINGHLIAERLHEQTDDSSIVLICSGNDDRFSMEDFVGAGQIVEHLMSRGEYVLSDSSKLARDTYQKSLANSFQNLLDCETASLLRSFDFAESMDLVIRNHEKVEIIPVFTGNKIVNDYSKAVGSNG</sequence>
<evidence type="ECO:0000256" key="4">
    <source>
        <dbReference type="ARBA" id="ARBA00021948"/>
    </source>
</evidence>
<evidence type="ECO:0000256" key="7">
    <source>
        <dbReference type="ARBA" id="ARBA00033711"/>
    </source>
</evidence>